<dbReference type="OrthoDB" id="10035316at2759"/>
<reference evidence="8" key="1">
    <citation type="submission" date="2025-08" db="UniProtKB">
        <authorList>
            <consortium name="RefSeq"/>
        </authorList>
    </citation>
    <scope>IDENTIFICATION</scope>
    <source>
        <tissue evidence="8">Whole body</tissue>
    </source>
</reference>
<dbReference type="Pfam" id="PF12260">
    <property type="entry name" value="PIP49_C"/>
    <property type="match status" value="1"/>
</dbReference>
<comment type="similarity">
    <text evidence="2">Belongs to the DIPK family.</text>
</comment>
<dbReference type="GeneID" id="112692956"/>
<dbReference type="GO" id="GO:0005576">
    <property type="term" value="C:extracellular region"/>
    <property type="evidence" value="ECO:0007669"/>
    <property type="project" value="UniProtKB-SubCell"/>
</dbReference>
<protein>
    <submittedName>
        <fullName evidence="8">Uncharacterized protein LOC112692956</fullName>
    </submittedName>
</protein>
<keyword evidence="5" id="KW-0812">Transmembrane</keyword>
<evidence type="ECO:0000256" key="3">
    <source>
        <dbReference type="ARBA" id="ARBA00022525"/>
    </source>
</evidence>
<dbReference type="PANTHER" id="PTHR32073">
    <property type="entry name" value="GH11358P"/>
    <property type="match status" value="1"/>
</dbReference>
<gene>
    <name evidence="8" type="primary">LOC112692956</name>
</gene>
<dbReference type="RefSeq" id="XP_025423579.1">
    <property type="nucleotide sequence ID" value="XM_025567794.1"/>
</dbReference>
<keyword evidence="3" id="KW-0964">Secreted</keyword>
<comment type="subcellular location">
    <subcellularLocation>
        <location evidence="1">Secreted</location>
    </subcellularLocation>
</comment>
<evidence type="ECO:0000256" key="5">
    <source>
        <dbReference type="SAM" id="Phobius"/>
    </source>
</evidence>
<organism evidence="7 8">
    <name type="scientific">Sipha flava</name>
    <name type="common">yellow sugarcane aphid</name>
    <dbReference type="NCBI Taxonomy" id="143950"/>
    <lineage>
        <taxon>Eukaryota</taxon>
        <taxon>Metazoa</taxon>
        <taxon>Ecdysozoa</taxon>
        <taxon>Arthropoda</taxon>
        <taxon>Hexapoda</taxon>
        <taxon>Insecta</taxon>
        <taxon>Pterygota</taxon>
        <taxon>Neoptera</taxon>
        <taxon>Paraneoptera</taxon>
        <taxon>Hemiptera</taxon>
        <taxon>Sternorrhyncha</taxon>
        <taxon>Aphidomorpha</taxon>
        <taxon>Aphidoidea</taxon>
        <taxon>Aphididae</taxon>
        <taxon>Sipha</taxon>
    </lineage>
</organism>
<keyword evidence="7" id="KW-1185">Reference proteome</keyword>
<evidence type="ECO:0000313" key="8">
    <source>
        <dbReference type="RefSeq" id="XP_025423579.1"/>
    </source>
</evidence>
<name>A0A8B8GK18_9HEMI</name>
<evidence type="ECO:0000256" key="1">
    <source>
        <dbReference type="ARBA" id="ARBA00004613"/>
    </source>
</evidence>
<proteinExistence type="inferred from homology"/>
<keyword evidence="5" id="KW-1133">Transmembrane helix</keyword>
<dbReference type="Proteomes" id="UP000694846">
    <property type="component" value="Unplaced"/>
</dbReference>
<evidence type="ECO:0000313" key="7">
    <source>
        <dbReference type="Proteomes" id="UP000694846"/>
    </source>
</evidence>
<feature type="domain" description="FAM69 protein-kinase" evidence="6">
    <location>
        <begin position="213"/>
        <end position="410"/>
    </location>
</feature>
<evidence type="ECO:0000256" key="4">
    <source>
        <dbReference type="ARBA" id="ARBA00022729"/>
    </source>
</evidence>
<accession>A0A8B8GK18</accession>
<keyword evidence="4" id="KW-0732">Signal</keyword>
<dbReference type="PANTHER" id="PTHR32073:SF7">
    <property type="entry name" value="GH11358P"/>
    <property type="match status" value="1"/>
</dbReference>
<evidence type="ECO:0000256" key="2">
    <source>
        <dbReference type="ARBA" id="ARBA00006338"/>
    </source>
</evidence>
<dbReference type="AlphaFoldDB" id="A0A8B8GK18"/>
<keyword evidence="5" id="KW-0472">Membrane</keyword>
<feature type="transmembrane region" description="Helical" evidence="5">
    <location>
        <begin position="12"/>
        <end position="39"/>
    </location>
</feature>
<dbReference type="InterPro" id="IPR022049">
    <property type="entry name" value="FAM69_kinase_dom"/>
</dbReference>
<sequence>MIFVLVSYDKKILFFIMILRSLKIICIVVLKSAILIAIFRKMIEKDLYQSFEHNMNLSFCVVCLRNYSTCNTFDFQLDYKRHADYDQYFNYVSMFVLSTIRLINILVSQPNHKIFFGALEFKNGIVVHTVAKVSGYYNSSKLKQMINTSTYIDPTVLENELNLILPNNADDYSLYICSKNDTNSYSLKYNILSSVIDDKNRNNSQLWLEAWVAAHFNAEPVILKILNGYRYAPELYGTCNQVNFVEDCGYTLQYYYHKLNLSNRLLVTKELLKLALELTDGTAHPNYSFYLTDLTADNIAIQLDETSGIIQSLKVIDWSDVIIVINDKYVPIDDNLMVHVSEHIDCGLACLIYSKEEICKASVSDHNVYAVCKEFLSIEGRLLYEITDLDHSQQIQEKEIQELRLLMKHCLLHPDVQWKKSRLDTAKSIIKIIEYIFQQDVYNNIYIYS</sequence>
<evidence type="ECO:0000259" key="6">
    <source>
        <dbReference type="Pfam" id="PF12260"/>
    </source>
</evidence>
<dbReference type="InterPro" id="IPR020519">
    <property type="entry name" value="DIPK2A/B"/>
</dbReference>